<protein>
    <submittedName>
        <fullName evidence="2">Uncharacterized protein</fullName>
    </submittedName>
</protein>
<feature type="transmembrane region" description="Helical" evidence="1">
    <location>
        <begin position="20"/>
        <end position="39"/>
    </location>
</feature>
<keyword evidence="1" id="KW-0472">Membrane</keyword>
<organism evidence="2 3">
    <name type="scientific">Halobacterium litoreum</name>
    <dbReference type="NCBI Taxonomy" id="2039234"/>
    <lineage>
        <taxon>Archaea</taxon>
        <taxon>Methanobacteriati</taxon>
        <taxon>Methanobacteriota</taxon>
        <taxon>Stenosarchaea group</taxon>
        <taxon>Halobacteria</taxon>
        <taxon>Halobacteriales</taxon>
        <taxon>Halobacteriaceae</taxon>
        <taxon>Halobacterium</taxon>
    </lineage>
</organism>
<evidence type="ECO:0000313" key="3">
    <source>
        <dbReference type="Proteomes" id="UP001595660"/>
    </source>
</evidence>
<reference evidence="2 3" key="1">
    <citation type="journal article" date="2019" name="Int. J. Syst. Evol. Microbiol.">
        <title>The Global Catalogue of Microorganisms (GCM) 10K type strain sequencing project: providing services to taxonomists for standard genome sequencing and annotation.</title>
        <authorList>
            <consortium name="The Broad Institute Genomics Platform"/>
            <consortium name="The Broad Institute Genome Sequencing Center for Infectious Disease"/>
            <person name="Wu L."/>
            <person name="Ma J."/>
        </authorList>
    </citation>
    <scope>NUCLEOTIDE SEQUENCE [LARGE SCALE GENOMIC DNA]</scope>
    <source>
        <strain evidence="2 3">CGMCC 1.12562</strain>
    </source>
</reference>
<keyword evidence="1" id="KW-0812">Transmembrane</keyword>
<dbReference type="EMBL" id="JBHRWN010000002">
    <property type="protein sequence ID" value="MFC3476491.1"/>
    <property type="molecule type" value="Genomic_DNA"/>
</dbReference>
<dbReference type="Proteomes" id="UP001595660">
    <property type="component" value="Unassembled WGS sequence"/>
</dbReference>
<dbReference type="RefSeq" id="WP_232572361.1">
    <property type="nucleotide sequence ID" value="NZ_CP089466.1"/>
</dbReference>
<dbReference type="AlphaFoldDB" id="A0ABD5NBL3"/>
<name>A0ABD5NBL3_9EURY</name>
<evidence type="ECO:0000256" key="1">
    <source>
        <dbReference type="SAM" id="Phobius"/>
    </source>
</evidence>
<accession>A0ABD5NBL3</accession>
<gene>
    <name evidence="2" type="ORF">ACFOKC_02000</name>
</gene>
<comment type="caution">
    <text evidence="2">The sequence shown here is derived from an EMBL/GenBank/DDBJ whole genome shotgun (WGS) entry which is preliminary data.</text>
</comment>
<sequence>MHAVSTLRDRFEAMRDDGEWGVFVSALALAFLTGGYAVGSVLAGEAVTEQLWALPLFTGCVCVLAMLWSRDEA</sequence>
<evidence type="ECO:0000313" key="2">
    <source>
        <dbReference type="EMBL" id="MFC3476491.1"/>
    </source>
</evidence>
<proteinExistence type="predicted"/>
<dbReference type="GeneID" id="69117600"/>
<feature type="transmembrane region" description="Helical" evidence="1">
    <location>
        <begin position="51"/>
        <end position="68"/>
    </location>
</feature>
<keyword evidence="3" id="KW-1185">Reference proteome</keyword>
<keyword evidence="1" id="KW-1133">Transmembrane helix</keyword>